<feature type="non-terminal residue" evidence="2">
    <location>
        <position position="464"/>
    </location>
</feature>
<evidence type="ECO:0000313" key="3">
    <source>
        <dbReference type="Proteomes" id="UP001140091"/>
    </source>
</evidence>
<sequence length="464" mass="52429">MTPADIVPRQVRHISTVVEPSYSSILSLARVFAQAAHHRLCSKRKFCEEIARHECKAARIRAIRARINASKETKKKEIEEQRRAARVADIHHYIGTNQNYPISLSSLSPLYNSEASDVEADPLGKTFLPDLREHLLPRIASALRARHQEQGAQDAIPSLDPSYLAFKDSRIFSHKIMRVKYTTYDVRRDEDVIHVNSDVCNIMIPNPHYGDDPLANHPYLYARILGIYHANIYYVGESVSGIHDYTPIRMEFLQVRWYSSSTNPKNSLGPTSASLPELDTVFFPPVTSPEATSFINPSIVLRASHIIPRFRKGRAYKDGQGKSEMADDGMDWKEYYVNRFVDCDMYMRYQIGFGVGHWTEGQPPHGRRSPSQKQSEVVEPRSESLPRPPQPGQELTSTASPDNSRPQGLDIEEEPPQFHDSDGEGSDSEGSDDERSDSDSDADPEGESDEVDTLDDDEVEMHGY</sequence>
<feature type="compositionally biased region" description="Polar residues" evidence="1">
    <location>
        <begin position="393"/>
        <end position="406"/>
    </location>
</feature>
<name>A0A9W8IX16_9AGAR</name>
<keyword evidence="3" id="KW-1185">Reference proteome</keyword>
<dbReference type="Proteomes" id="UP001140091">
    <property type="component" value="Unassembled WGS sequence"/>
</dbReference>
<evidence type="ECO:0000313" key="2">
    <source>
        <dbReference type="EMBL" id="KAJ2924481.1"/>
    </source>
</evidence>
<protein>
    <submittedName>
        <fullName evidence="2">Uncharacterized protein</fullName>
    </submittedName>
</protein>
<accession>A0A9W8IX16</accession>
<dbReference type="AlphaFoldDB" id="A0A9W8IX16"/>
<dbReference type="OrthoDB" id="3183767at2759"/>
<reference evidence="2" key="1">
    <citation type="submission" date="2022-06" db="EMBL/GenBank/DDBJ databases">
        <title>Genome Sequence of Candolleomyces eurysporus.</title>
        <authorList>
            <person name="Buettner E."/>
        </authorList>
    </citation>
    <scope>NUCLEOTIDE SEQUENCE</scope>
    <source>
        <strain evidence="2">VTCC 930004</strain>
    </source>
</reference>
<organism evidence="2 3">
    <name type="scientific">Candolleomyces eurysporus</name>
    <dbReference type="NCBI Taxonomy" id="2828524"/>
    <lineage>
        <taxon>Eukaryota</taxon>
        <taxon>Fungi</taxon>
        <taxon>Dikarya</taxon>
        <taxon>Basidiomycota</taxon>
        <taxon>Agaricomycotina</taxon>
        <taxon>Agaricomycetes</taxon>
        <taxon>Agaricomycetidae</taxon>
        <taxon>Agaricales</taxon>
        <taxon>Agaricineae</taxon>
        <taxon>Psathyrellaceae</taxon>
        <taxon>Candolleomyces</taxon>
    </lineage>
</organism>
<gene>
    <name evidence="2" type="ORF">H1R20_g12607</name>
</gene>
<feature type="region of interest" description="Disordered" evidence="1">
    <location>
        <begin position="360"/>
        <end position="464"/>
    </location>
</feature>
<feature type="compositionally biased region" description="Acidic residues" evidence="1">
    <location>
        <begin position="423"/>
        <end position="464"/>
    </location>
</feature>
<comment type="caution">
    <text evidence="2">The sequence shown here is derived from an EMBL/GenBank/DDBJ whole genome shotgun (WGS) entry which is preliminary data.</text>
</comment>
<evidence type="ECO:0000256" key="1">
    <source>
        <dbReference type="SAM" id="MobiDB-lite"/>
    </source>
</evidence>
<proteinExistence type="predicted"/>
<dbReference type="EMBL" id="JANBPK010001219">
    <property type="protein sequence ID" value="KAJ2924481.1"/>
    <property type="molecule type" value="Genomic_DNA"/>
</dbReference>